<sequence>MTPPREQRMQDELRNIHDSMKKQAVGLEAIEKNRKLSQIPLKVYCGKGSASGLKRPKLASLRLGRPTSKSNRGFEALVDSGTFTVSQLVESEGQPLPGTESQVITLEKQDVLAETKEETQDLDVTDARVDTSDTNDDETGDKWEDQQDGNHSSLSKSLIMVRREKPQNRQYDLVWRNGDIFSIGTDTDVYKAAFEAQLGDHQSVTMFRLDDLLENLTDAQQGQDATSQNDLRDVLALEMPFPDESDTEPTTKSFSIQIDYQRPTYAFVGNGVDLGQSIFDTTTSLPFCVWVICDLQPCQIFALQEPCNGACKHVRLAVMDISTLQRALPYTMTFRSMSYSLLLDEEAVTGTQEELALESFNRCQKKNGCRHTVVEGVASPEACCVRPVNLRAWLGDDVVEREAVTSTEDGASYDDSISVEPTLDDDDDDDDDDDERALDLWQAVMNGMANGSDIPARIELDVLVSYIKVVDKYKLGELYLSQGLAWADALLPNMSTSFDDDAMAWLWILWRLHMPTEFKTLSAIIAQQAQGRIGPEHDRHGVEIPESIIDAIEQRRVHALSQVRGCVHQEIKCCKDYAGLTWVHESVIMSSAVIVEYLTLETQKHLPDAQEGYNPNFPGVSFKDTAKWIRSMIKSRDWRIRAVPPARRRFQFLANLSFFVPFLRVGLHEVEYCSGLFSHVYEELTDLITRLKAEDWGMDLDRLTSVGLMGVAASPCKPLTSASVVSSATLTSSVAEPTVSTSVESAVTETSTSAESLVTDALTSTTALTTTSADSTTIFTTETSAATTDFSSTETSADTTTADTTTTTSDAPAEITTFSIIAGSGPAADNNLRSDNNFGSPLYFGSRVTLPAQHYNIDAATGQIKAGTKSICAWFHNSDTTKAYITACTSDNENPNKGVVFLNCQVPTEGSVLQCSVPVLSCIQQGGGEQTCAATTDTLSHFSMEGDDRMVYIVGDGFTGINQTPVDLVIDQAAVAAPTA</sequence>
<organism evidence="2 3">
    <name type="scientific">Fusarium oxysporum f. sp. raphani</name>
    <dbReference type="NCBI Taxonomy" id="96318"/>
    <lineage>
        <taxon>Eukaryota</taxon>
        <taxon>Fungi</taxon>
        <taxon>Dikarya</taxon>
        <taxon>Ascomycota</taxon>
        <taxon>Pezizomycotina</taxon>
        <taxon>Sordariomycetes</taxon>
        <taxon>Hypocreomycetidae</taxon>
        <taxon>Hypocreales</taxon>
        <taxon>Nectriaceae</taxon>
        <taxon>Fusarium</taxon>
        <taxon>Fusarium oxysporum species complex</taxon>
    </lineage>
</organism>
<feature type="region of interest" description="Disordered" evidence="1">
    <location>
        <begin position="404"/>
        <end position="433"/>
    </location>
</feature>
<dbReference type="AlphaFoldDB" id="A0A8J5PUV9"/>
<evidence type="ECO:0000313" key="3">
    <source>
        <dbReference type="Proteomes" id="UP000693942"/>
    </source>
</evidence>
<protein>
    <submittedName>
        <fullName evidence="2">Uncharacterized protein</fullName>
    </submittedName>
</protein>
<gene>
    <name evidence="2" type="ORF">Forpi1262_v008150</name>
</gene>
<dbReference type="EMBL" id="JAELUR010000005">
    <property type="protein sequence ID" value="KAG7431339.1"/>
    <property type="molecule type" value="Genomic_DNA"/>
</dbReference>
<feature type="region of interest" description="Disordered" evidence="1">
    <location>
        <begin position="115"/>
        <end position="157"/>
    </location>
</feature>
<proteinExistence type="predicted"/>
<dbReference type="Proteomes" id="UP000693942">
    <property type="component" value="Unassembled WGS sequence"/>
</dbReference>
<name>A0A8J5PUV9_FUSOX</name>
<evidence type="ECO:0000313" key="2">
    <source>
        <dbReference type="EMBL" id="KAG7431339.1"/>
    </source>
</evidence>
<evidence type="ECO:0000256" key="1">
    <source>
        <dbReference type="SAM" id="MobiDB-lite"/>
    </source>
</evidence>
<accession>A0A8J5PUV9</accession>
<comment type="caution">
    <text evidence="2">The sequence shown here is derived from an EMBL/GenBank/DDBJ whole genome shotgun (WGS) entry which is preliminary data.</text>
</comment>
<feature type="compositionally biased region" description="Basic and acidic residues" evidence="1">
    <location>
        <begin position="115"/>
        <end position="131"/>
    </location>
</feature>
<feature type="region of interest" description="Disordered" evidence="1">
    <location>
        <begin position="789"/>
        <end position="808"/>
    </location>
</feature>
<feature type="compositionally biased region" description="Acidic residues" evidence="1">
    <location>
        <begin position="422"/>
        <end position="433"/>
    </location>
</feature>
<reference evidence="2" key="1">
    <citation type="submission" date="2021-04" db="EMBL/GenBank/DDBJ databases">
        <title>First draft genome resource for Brassicaceae pathogens Fusarium oxysporum f. sp. raphani and Fusarium oxysporum f. sp. rapae.</title>
        <authorList>
            <person name="Asai S."/>
        </authorList>
    </citation>
    <scope>NUCLEOTIDE SEQUENCE</scope>
    <source>
        <strain evidence="2">Tf1262</strain>
    </source>
</reference>